<keyword evidence="3" id="KW-1185">Reference proteome</keyword>
<sequence length="97" mass="10940">MFVLIFISSLFIATTSKPFDTVAHQQNKNYTKSNSSVSAPVQHRASRIDPVLTEVNMGDLEDALNEANDNDNNDVITTTKPHVIGKISDWCRRWISY</sequence>
<evidence type="ECO:0000313" key="2">
    <source>
        <dbReference type="EMBL" id="VBB34451.1"/>
    </source>
</evidence>
<protein>
    <submittedName>
        <fullName evidence="2">Uncharacterized protein</fullName>
    </submittedName>
</protein>
<dbReference type="Proteomes" id="UP000276991">
    <property type="component" value="Unassembled WGS sequence"/>
</dbReference>
<feature type="signal peptide" evidence="1">
    <location>
        <begin position="1"/>
        <end position="16"/>
    </location>
</feature>
<reference evidence="2 3" key="1">
    <citation type="submission" date="2018-08" db="EMBL/GenBank/DDBJ databases">
        <authorList>
            <person name="Laetsch R D."/>
            <person name="Stevens L."/>
            <person name="Kumar S."/>
            <person name="Blaxter L. M."/>
        </authorList>
    </citation>
    <scope>NUCLEOTIDE SEQUENCE [LARGE SCALE GENOMIC DNA]</scope>
</reference>
<name>A0A498STJ1_ACAVI</name>
<gene>
    <name evidence="2" type="ORF">NAV_LOCUS9242</name>
</gene>
<keyword evidence="1" id="KW-0732">Signal</keyword>
<feature type="chain" id="PRO_5019862297" evidence="1">
    <location>
        <begin position="17"/>
        <end position="97"/>
    </location>
</feature>
<proteinExistence type="predicted"/>
<accession>A0A498STJ1</accession>
<evidence type="ECO:0000313" key="3">
    <source>
        <dbReference type="Proteomes" id="UP000276991"/>
    </source>
</evidence>
<dbReference type="EMBL" id="UPTC01003533">
    <property type="protein sequence ID" value="VBB34451.1"/>
    <property type="molecule type" value="Genomic_DNA"/>
</dbReference>
<dbReference type="AlphaFoldDB" id="A0A498STJ1"/>
<evidence type="ECO:0000256" key="1">
    <source>
        <dbReference type="SAM" id="SignalP"/>
    </source>
</evidence>
<organism evidence="2 3">
    <name type="scientific">Acanthocheilonema viteae</name>
    <name type="common">Filarial nematode worm</name>
    <name type="synonym">Dipetalonema viteae</name>
    <dbReference type="NCBI Taxonomy" id="6277"/>
    <lineage>
        <taxon>Eukaryota</taxon>
        <taxon>Metazoa</taxon>
        <taxon>Ecdysozoa</taxon>
        <taxon>Nematoda</taxon>
        <taxon>Chromadorea</taxon>
        <taxon>Rhabditida</taxon>
        <taxon>Spirurina</taxon>
        <taxon>Spiruromorpha</taxon>
        <taxon>Filarioidea</taxon>
        <taxon>Onchocercidae</taxon>
        <taxon>Acanthocheilonema</taxon>
    </lineage>
</organism>